<dbReference type="EMBL" id="VSRR010077495">
    <property type="protein sequence ID" value="MPC88335.1"/>
    <property type="molecule type" value="Genomic_DNA"/>
</dbReference>
<proteinExistence type="predicted"/>
<sequence length="128" mass="13311">MKQRGMAPSLSHDAPPAPRHCCTPAPQSPLIASPRTATPPARRAPPRPAHHLRHVPPILYACLRSAALTPTSQGTSPRHPRGLCEPGCGLRVATGDCWGPAGCHCVCAGRGAGGARAAASRPPWDFLP</sequence>
<name>A0A5B7J0M9_PORTR</name>
<protein>
    <submittedName>
        <fullName evidence="2">Uncharacterized protein</fullName>
    </submittedName>
</protein>
<reference evidence="2 3" key="1">
    <citation type="submission" date="2019-05" db="EMBL/GenBank/DDBJ databases">
        <title>Another draft genome of Portunus trituberculatus and its Hox gene families provides insights of decapod evolution.</title>
        <authorList>
            <person name="Jeong J.-H."/>
            <person name="Song I."/>
            <person name="Kim S."/>
            <person name="Choi T."/>
            <person name="Kim D."/>
            <person name="Ryu S."/>
            <person name="Kim W."/>
        </authorList>
    </citation>
    <scope>NUCLEOTIDE SEQUENCE [LARGE SCALE GENOMIC DNA]</scope>
    <source>
        <tissue evidence="2">Muscle</tissue>
    </source>
</reference>
<evidence type="ECO:0000313" key="3">
    <source>
        <dbReference type="Proteomes" id="UP000324222"/>
    </source>
</evidence>
<accession>A0A5B7J0M9</accession>
<dbReference type="AlphaFoldDB" id="A0A5B7J0M9"/>
<gene>
    <name evidence="2" type="ORF">E2C01_083236</name>
</gene>
<comment type="caution">
    <text evidence="2">The sequence shown here is derived from an EMBL/GenBank/DDBJ whole genome shotgun (WGS) entry which is preliminary data.</text>
</comment>
<evidence type="ECO:0000313" key="2">
    <source>
        <dbReference type="EMBL" id="MPC88335.1"/>
    </source>
</evidence>
<dbReference type="Proteomes" id="UP000324222">
    <property type="component" value="Unassembled WGS sequence"/>
</dbReference>
<feature type="region of interest" description="Disordered" evidence="1">
    <location>
        <begin position="1"/>
        <end position="51"/>
    </location>
</feature>
<organism evidence="2 3">
    <name type="scientific">Portunus trituberculatus</name>
    <name type="common">Swimming crab</name>
    <name type="synonym">Neptunus trituberculatus</name>
    <dbReference type="NCBI Taxonomy" id="210409"/>
    <lineage>
        <taxon>Eukaryota</taxon>
        <taxon>Metazoa</taxon>
        <taxon>Ecdysozoa</taxon>
        <taxon>Arthropoda</taxon>
        <taxon>Crustacea</taxon>
        <taxon>Multicrustacea</taxon>
        <taxon>Malacostraca</taxon>
        <taxon>Eumalacostraca</taxon>
        <taxon>Eucarida</taxon>
        <taxon>Decapoda</taxon>
        <taxon>Pleocyemata</taxon>
        <taxon>Brachyura</taxon>
        <taxon>Eubrachyura</taxon>
        <taxon>Portunoidea</taxon>
        <taxon>Portunidae</taxon>
        <taxon>Portuninae</taxon>
        <taxon>Portunus</taxon>
    </lineage>
</organism>
<evidence type="ECO:0000256" key="1">
    <source>
        <dbReference type="SAM" id="MobiDB-lite"/>
    </source>
</evidence>
<keyword evidence="3" id="KW-1185">Reference proteome</keyword>